<keyword evidence="2" id="KW-0238">DNA-binding</keyword>
<dbReference type="InterPro" id="IPR050204">
    <property type="entry name" value="AraC_XylS_family_regulators"/>
</dbReference>
<dbReference type="InterPro" id="IPR009057">
    <property type="entry name" value="Homeodomain-like_sf"/>
</dbReference>
<dbReference type="SUPFAM" id="SSF46689">
    <property type="entry name" value="Homeodomain-like"/>
    <property type="match status" value="2"/>
</dbReference>
<protein>
    <submittedName>
        <fullName evidence="6">Helix-turn-helix transcriptional regulator</fullName>
    </submittedName>
</protein>
<dbReference type="InterPro" id="IPR018060">
    <property type="entry name" value="HTH_AraC"/>
</dbReference>
<reference evidence="6" key="2">
    <citation type="journal article" date="2021" name="Mar. Drugs">
        <title>Genome Reduction and Secondary Metabolism of the Marine Sponge-Associated Cyanobacterium Leptothoe.</title>
        <authorList>
            <person name="Konstantinou D."/>
            <person name="Popin R.V."/>
            <person name="Fewer D.P."/>
            <person name="Sivonen K."/>
            <person name="Gkelis S."/>
        </authorList>
    </citation>
    <scope>NUCLEOTIDE SEQUENCE</scope>
    <source>
        <strain evidence="6">TAU-MAC 1115</strain>
    </source>
</reference>
<evidence type="ECO:0000256" key="2">
    <source>
        <dbReference type="ARBA" id="ARBA00023125"/>
    </source>
</evidence>
<evidence type="ECO:0000256" key="3">
    <source>
        <dbReference type="ARBA" id="ARBA00023163"/>
    </source>
</evidence>
<evidence type="ECO:0000259" key="5">
    <source>
        <dbReference type="PROSITE" id="PS01124"/>
    </source>
</evidence>
<dbReference type="Gene3D" id="1.10.10.60">
    <property type="entry name" value="Homeodomain-like"/>
    <property type="match status" value="2"/>
</dbReference>
<feature type="region of interest" description="Disordered" evidence="4">
    <location>
        <begin position="1"/>
        <end position="20"/>
    </location>
</feature>
<dbReference type="EMBL" id="JADOES010000034">
    <property type="protein sequence ID" value="MBT9316875.1"/>
    <property type="molecule type" value="Genomic_DNA"/>
</dbReference>
<evidence type="ECO:0000256" key="4">
    <source>
        <dbReference type="SAM" id="MobiDB-lite"/>
    </source>
</evidence>
<feature type="compositionally biased region" description="Polar residues" evidence="4">
    <location>
        <begin position="1"/>
        <end position="10"/>
    </location>
</feature>
<dbReference type="PROSITE" id="PS00041">
    <property type="entry name" value="HTH_ARAC_FAMILY_1"/>
    <property type="match status" value="1"/>
</dbReference>
<reference evidence="6" key="1">
    <citation type="submission" date="2020-11" db="EMBL/GenBank/DDBJ databases">
        <authorList>
            <person name="Konstantinou D."/>
            <person name="Gkelis S."/>
            <person name="Popin R."/>
            <person name="Fewer D."/>
            <person name="Sivonen K."/>
        </authorList>
    </citation>
    <scope>NUCLEOTIDE SEQUENCE</scope>
    <source>
        <strain evidence="6">TAU-MAC 1115</strain>
    </source>
</reference>
<proteinExistence type="predicted"/>
<gene>
    <name evidence="6" type="ORF">IXB50_15710</name>
</gene>
<evidence type="ECO:0000313" key="6">
    <source>
        <dbReference type="EMBL" id="MBT9316875.1"/>
    </source>
</evidence>
<organism evidence="6 7">
    <name type="scientific">Leptothoe spongobia TAU-MAC 1115</name>
    <dbReference type="NCBI Taxonomy" id="1967444"/>
    <lineage>
        <taxon>Bacteria</taxon>
        <taxon>Bacillati</taxon>
        <taxon>Cyanobacteriota</taxon>
        <taxon>Cyanophyceae</taxon>
        <taxon>Nodosilineales</taxon>
        <taxon>Cymatolegaceae</taxon>
        <taxon>Leptothoe</taxon>
        <taxon>Leptothoe spongobia</taxon>
    </lineage>
</organism>
<sequence length="291" mass="32431">MALAQSQSADSFPEDSHSSESNLILGTETIQIEQLRFPPGEADFHAEASHTLFVNLTSRPQSYLQKQDGKTHTGLYRRGDMLITPANTPLFVRWEGAENCLQIQLPASFLKQVAEETLGKNGDRLTLVPTFQSRQQQLESISTLLLAEVQQRQPSGLYLDSLANLLAVQLLRNYGTTSTQLPTYEGGLPTLQLNQVLDYIDAGLAGEIKLADLAGLLNMSPFHFGRMFKQSMGISPHQYVIQQRLERAKHLLKHSDQAIIDIALECGFNSHSHLSKQFRKVMGVSPRTFRG</sequence>
<evidence type="ECO:0000256" key="1">
    <source>
        <dbReference type="ARBA" id="ARBA00023015"/>
    </source>
</evidence>
<dbReference type="PANTHER" id="PTHR46796">
    <property type="entry name" value="HTH-TYPE TRANSCRIPTIONAL ACTIVATOR RHAS-RELATED"/>
    <property type="match status" value="1"/>
</dbReference>
<keyword evidence="3" id="KW-0804">Transcription</keyword>
<dbReference type="PANTHER" id="PTHR46796:SF6">
    <property type="entry name" value="ARAC SUBFAMILY"/>
    <property type="match status" value="1"/>
</dbReference>
<dbReference type="GO" id="GO:0003700">
    <property type="term" value="F:DNA-binding transcription factor activity"/>
    <property type="evidence" value="ECO:0007669"/>
    <property type="project" value="InterPro"/>
</dbReference>
<dbReference type="SMART" id="SM00342">
    <property type="entry name" value="HTH_ARAC"/>
    <property type="match status" value="1"/>
</dbReference>
<comment type="caution">
    <text evidence="6">The sequence shown here is derived from an EMBL/GenBank/DDBJ whole genome shotgun (WGS) entry which is preliminary data.</text>
</comment>
<dbReference type="PROSITE" id="PS01124">
    <property type="entry name" value="HTH_ARAC_FAMILY_2"/>
    <property type="match status" value="1"/>
</dbReference>
<dbReference type="AlphaFoldDB" id="A0A947DHH3"/>
<dbReference type="InterPro" id="IPR018062">
    <property type="entry name" value="HTH_AraC-typ_CS"/>
</dbReference>
<keyword evidence="7" id="KW-1185">Reference proteome</keyword>
<name>A0A947DHH3_9CYAN</name>
<dbReference type="Pfam" id="PF12833">
    <property type="entry name" value="HTH_18"/>
    <property type="match status" value="1"/>
</dbReference>
<keyword evidence="1" id="KW-0805">Transcription regulation</keyword>
<accession>A0A947DHH3</accession>
<dbReference type="GO" id="GO:0043565">
    <property type="term" value="F:sequence-specific DNA binding"/>
    <property type="evidence" value="ECO:0007669"/>
    <property type="project" value="InterPro"/>
</dbReference>
<feature type="domain" description="HTH araC/xylS-type" evidence="5">
    <location>
        <begin position="194"/>
        <end position="291"/>
    </location>
</feature>
<evidence type="ECO:0000313" key="7">
    <source>
        <dbReference type="Proteomes" id="UP000717364"/>
    </source>
</evidence>
<dbReference type="RefSeq" id="WP_215609942.1">
    <property type="nucleotide sequence ID" value="NZ_JADOES010000034.1"/>
</dbReference>
<dbReference type="Proteomes" id="UP000717364">
    <property type="component" value="Unassembled WGS sequence"/>
</dbReference>